<dbReference type="RefSeq" id="WP_062655713.1">
    <property type="nucleotide sequence ID" value="NZ_BCSY01000035.1"/>
</dbReference>
<proteinExistence type="predicted"/>
<reference evidence="3" key="2">
    <citation type="submission" date="2016-02" db="EMBL/GenBank/DDBJ databases">
        <title>Draft genome sequence of five rapidly growing Mycobacterium species.</title>
        <authorList>
            <person name="Katahira K."/>
            <person name="Gotou Y."/>
            <person name="Iida K."/>
            <person name="Ogura Y."/>
            <person name="Hayashi T."/>
        </authorList>
    </citation>
    <scope>NUCLEOTIDE SEQUENCE [LARGE SCALE GENOMIC DNA]</scope>
    <source>
        <strain evidence="3">JCM15298</strain>
    </source>
</reference>
<feature type="compositionally biased region" description="Basic and acidic residues" evidence="1">
    <location>
        <begin position="48"/>
        <end position="64"/>
    </location>
</feature>
<dbReference type="Proteomes" id="UP000069443">
    <property type="component" value="Unassembled WGS sequence"/>
</dbReference>
<dbReference type="AlphaFoldDB" id="A0A100WAB6"/>
<dbReference type="OrthoDB" id="4208381at2"/>
<keyword evidence="3" id="KW-1185">Reference proteome</keyword>
<name>A0A100WAB6_MYCCR</name>
<evidence type="ECO:0000313" key="2">
    <source>
        <dbReference type="EMBL" id="GAS94404.1"/>
    </source>
</evidence>
<evidence type="ECO:0008006" key="4">
    <source>
        <dbReference type="Google" id="ProtNLM"/>
    </source>
</evidence>
<comment type="caution">
    <text evidence="2">The sequence shown here is derived from an EMBL/GenBank/DDBJ whole genome shotgun (WGS) entry which is preliminary data.</text>
</comment>
<sequence length="128" mass="14362">MAPTRRRASPAARGYDEAHRAQVRRLISAHIDGTPCYWCGLPMFRDRTKNPDYDPNAMRRDGKPDVTSGQLHGEHPDGKDGGKLPERLMHGLCNKQRGNGDRDDERPALRLVRTEHPLGNLTMGWPAA</sequence>
<dbReference type="STRING" id="228230.RMCC_1370"/>
<gene>
    <name evidence="2" type="ORF">RMCC_1370</name>
</gene>
<evidence type="ECO:0000313" key="3">
    <source>
        <dbReference type="Proteomes" id="UP000069443"/>
    </source>
</evidence>
<accession>A0A100WAB6</accession>
<protein>
    <recommendedName>
        <fullName evidence="4">HNH endonuclease</fullName>
    </recommendedName>
</protein>
<organism evidence="2 3">
    <name type="scientific">Mycolicibacterium canariasense</name>
    <name type="common">Mycobacterium canariasense</name>
    <dbReference type="NCBI Taxonomy" id="228230"/>
    <lineage>
        <taxon>Bacteria</taxon>
        <taxon>Bacillati</taxon>
        <taxon>Actinomycetota</taxon>
        <taxon>Actinomycetes</taxon>
        <taxon>Mycobacteriales</taxon>
        <taxon>Mycobacteriaceae</taxon>
        <taxon>Mycolicibacterium</taxon>
    </lineage>
</organism>
<feature type="region of interest" description="Disordered" evidence="1">
    <location>
        <begin position="48"/>
        <end position="87"/>
    </location>
</feature>
<feature type="compositionally biased region" description="Basic and acidic residues" evidence="1">
    <location>
        <begin position="72"/>
        <end position="87"/>
    </location>
</feature>
<dbReference type="EMBL" id="BCSY01000035">
    <property type="protein sequence ID" value="GAS94404.1"/>
    <property type="molecule type" value="Genomic_DNA"/>
</dbReference>
<evidence type="ECO:0000256" key="1">
    <source>
        <dbReference type="SAM" id="MobiDB-lite"/>
    </source>
</evidence>
<reference evidence="3" key="1">
    <citation type="journal article" date="2016" name="Genome Announc.">
        <title>Draft Genome Sequences of Five Rapidly Growing Mycobacterium Species, M. thermoresistibile, M. fortuitum subsp. acetamidolyticum, M. canariasense, M. brisbanense, and M. novocastrense.</title>
        <authorList>
            <person name="Katahira K."/>
            <person name="Ogura Y."/>
            <person name="Gotoh Y."/>
            <person name="Hayashi T."/>
        </authorList>
    </citation>
    <scope>NUCLEOTIDE SEQUENCE [LARGE SCALE GENOMIC DNA]</scope>
    <source>
        <strain evidence="3">JCM15298</strain>
    </source>
</reference>